<evidence type="ECO:0000256" key="1">
    <source>
        <dbReference type="ARBA" id="ARBA00012452"/>
    </source>
</evidence>
<dbReference type="PANTHER" id="PTHR11260:SF607">
    <property type="entry name" value="GLUTATHIONE TRANSFERASE"/>
    <property type="match status" value="1"/>
</dbReference>
<keyword evidence="6" id="KW-1185">Reference proteome</keyword>
<feature type="non-terminal residue" evidence="5">
    <location>
        <position position="1"/>
    </location>
</feature>
<dbReference type="GO" id="GO:0004364">
    <property type="term" value="F:glutathione transferase activity"/>
    <property type="evidence" value="ECO:0007669"/>
    <property type="project" value="UniProtKB-EC"/>
</dbReference>
<dbReference type="InterPro" id="IPR004046">
    <property type="entry name" value="GST_C"/>
</dbReference>
<sequence>MGREPGKDHGPCFYPLWLSLWTEGEAQKKFAKETKQSLALLEAQLEGKRFFGGDAVGYVDLAACTLAYWLDVLEEVTGVRLLEDGEFPVLRRWAKEYISDAAVKRCLPERDQLVAYFDSNRERYSSLAKAAVQQ</sequence>
<dbReference type="CDD" id="cd03185">
    <property type="entry name" value="GST_C_Tau"/>
    <property type="match status" value="1"/>
</dbReference>
<evidence type="ECO:0000256" key="2">
    <source>
        <dbReference type="ARBA" id="ARBA00022679"/>
    </source>
</evidence>
<reference evidence="5 6" key="1">
    <citation type="journal article" date="2019" name="Sci. Rep.">
        <title>A high-quality genome of Eragrostis curvula grass provides insights into Poaceae evolution and supports new strategies to enhance forage quality.</title>
        <authorList>
            <person name="Carballo J."/>
            <person name="Santos B.A.C.M."/>
            <person name="Zappacosta D."/>
            <person name="Garbus I."/>
            <person name="Selva J.P."/>
            <person name="Gallo C.A."/>
            <person name="Diaz A."/>
            <person name="Albertini E."/>
            <person name="Caccamo M."/>
            <person name="Echenique V."/>
        </authorList>
    </citation>
    <scope>NUCLEOTIDE SEQUENCE [LARGE SCALE GENOMIC DNA]</scope>
    <source>
        <strain evidence="6">cv. Victoria</strain>
        <tissue evidence="5">Leaf</tissue>
    </source>
</reference>
<comment type="caution">
    <text evidence="5">The sequence shown here is derived from an EMBL/GenBank/DDBJ whole genome shotgun (WGS) entry which is preliminary data.</text>
</comment>
<dbReference type="Proteomes" id="UP000324897">
    <property type="component" value="Chromosome 3"/>
</dbReference>
<evidence type="ECO:0000259" key="4">
    <source>
        <dbReference type="PROSITE" id="PS50405"/>
    </source>
</evidence>
<evidence type="ECO:0000313" key="6">
    <source>
        <dbReference type="Proteomes" id="UP000324897"/>
    </source>
</evidence>
<name>A0A5J9T9U6_9POAL</name>
<keyword evidence="2" id="KW-0808">Transferase</keyword>
<dbReference type="EC" id="2.5.1.18" evidence="1"/>
<dbReference type="PROSITE" id="PS50405">
    <property type="entry name" value="GST_CTER"/>
    <property type="match status" value="1"/>
</dbReference>
<evidence type="ECO:0000313" key="5">
    <source>
        <dbReference type="EMBL" id="TVU07718.1"/>
    </source>
</evidence>
<dbReference type="GO" id="GO:0006749">
    <property type="term" value="P:glutathione metabolic process"/>
    <property type="evidence" value="ECO:0007669"/>
    <property type="project" value="InterPro"/>
</dbReference>
<feature type="domain" description="GST C-terminal" evidence="4">
    <location>
        <begin position="1"/>
        <end position="117"/>
    </location>
</feature>
<dbReference type="InterPro" id="IPR010987">
    <property type="entry name" value="Glutathione-S-Trfase_C-like"/>
</dbReference>
<proteinExistence type="predicted"/>
<dbReference type="Gene3D" id="1.20.1050.10">
    <property type="match status" value="1"/>
</dbReference>
<accession>A0A5J9T9U6</accession>
<dbReference type="Pfam" id="PF00043">
    <property type="entry name" value="GST_C"/>
    <property type="match status" value="1"/>
</dbReference>
<evidence type="ECO:0000256" key="3">
    <source>
        <dbReference type="ARBA" id="ARBA00047960"/>
    </source>
</evidence>
<organism evidence="5 6">
    <name type="scientific">Eragrostis curvula</name>
    <name type="common">weeping love grass</name>
    <dbReference type="NCBI Taxonomy" id="38414"/>
    <lineage>
        <taxon>Eukaryota</taxon>
        <taxon>Viridiplantae</taxon>
        <taxon>Streptophyta</taxon>
        <taxon>Embryophyta</taxon>
        <taxon>Tracheophyta</taxon>
        <taxon>Spermatophyta</taxon>
        <taxon>Magnoliopsida</taxon>
        <taxon>Liliopsida</taxon>
        <taxon>Poales</taxon>
        <taxon>Poaceae</taxon>
        <taxon>PACMAD clade</taxon>
        <taxon>Chloridoideae</taxon>
        <taxon>Eragrostideae</taxon>
        <taxon>Eragrostidinae</taxon>
        <taxon>Eragrostis</taxon>
    </lineage>
</organism>
<dbReference type="OrthoDB" id="4951845at2759"/>
<dbReference type="SUPFAM" id="SSF47616">
    <property type="entry name" value="GST C-terminal domain-like"/>
    <property type="match status" value="1"/>
</dbReference>
<dbReference type="EMBL" id="RWGY01000039">
    <property type="protein sequence ID" value="TVU07718.1"/>
    <property type="molecule type" value="Genomic_DNA"/>
</dbReference>
<comment type="catalytic activity">
    <reaction evidence="3">
        <text>RX + glutathione = an S-substituted glutathione + a halide anion + H(+)</text>
        <dbReference type="Rhea" id="RHEA:16437"/>
        <dbReference type="ChEBI" id="CHEBI:15378"/>
        <dbReference type="ChEBI" id="CHEBI:16042"/>
        <dbReference type="ChEBI" id="CHEBI:17792"/>
        <dbReference type="ChEBI" id="CHEBI:57925"/>
        <dbReference type="ChEBI" id="CHEBI:90779"/>
        <dbReference type="EC" id="2.5.1.18"/>
    </reaction>
</comment>
<dbReference type="InterPro" id="IPR045073">
    <property type="entry name" value="Omega/Tau-like"/>
</dbReference>
<dbReference type="Gramene" id="TVU07718">
    <property type="protein sequence ID" value="TVU07718"/>
    <property type="gene ID" value="EJB05_41084"/>
</dbReference>
<dbReference type="GO" id="GO:0005737">
    <property type="term" value="C:cytoplasm"/>
    <property type="evidence" value="ECO:0007669"/>
    <property type="project" value="TreeGrafter"/>
</dbReference>
<dbReference type="AlphaFoldDB" id="A0A5J9T9U6"/>
<dbReference type="InterPro" id="IPR045074">
    <property type="entry name" value="GST_C_Tau"/>
</dbReference>
<gene>
    <name evidence="5" type="ORF">EJB05_41084</name>
</gene>
<dbReference type="PANTHER" id="PTHR11260">
    <property type="entry name" value="GLUTATHIONE S-TRANSFERASE, GST, SUPERFAMILY, GST DOMAIN CONTAINING"/>
    <property type="match status" value="1"/>
</dbReference>
<protein>
    <recommendedName>
        <fullName evidence="1">glutathione transferase</fullName>
        <ecNumber evidence="1">2.5.1.18</ecNumber>
    </recommendedName>
</protein>
<dbReference type="InterPro" id="IPR036282">
    <property type="entry name" value="Glutathione-S-Trfase_C_sf"/>
</dbReference>
<dbReference type="FunFam" id="1.20.1050.10:FF:000012">
    <property type="entry name" value="Tau class glutathione S-transferase"/>
    <property type="match status" value="1"/>
</dbReference>